<evidence type="ECO:0000256" key="1">
    <source>
        <dbReference type="SAM" id="MobiDB-lite"/>
    </source>
</evidence>
<evidence type="ECO:0000313" key="2">
    <source>
        <dbReference type="EMBL" id="KAL0001212.1"/>
    </source>
</evidence>
<name>A0AAW2CT23_9ROSI</name>
<keyword evidence="3" id="KW-1185">Reference proteome</keyword>
<evidence type="ECO:0000313" key="3">
    <source>
        <dbReference type="Proteomes" id="UP001459277"/>
    </source>
</evidence>
<reference evidence="2 3" key="1">
    <citation type="submission" date="2024-01" db="EMBL/GenBank/DDBJ databases">
        <title>A telomere-to-telomere, gap-free genome of sweet tea (Lithocarpus litseifolius).</title>
        <authorList>
            <person name="Zhou J."/>
        </authorList>
    </citation>
    <scope>NUCLEOTIDE SEQUENCE [LARGE SCALE GENOMIC DNA]</scope>
    <source>
        <strain evidence="2">Zhou-2022a</strain>
        <tissue evidence="2">Leaf</tissue>
    </source>
</reference>
<dbReference type="EMBL" id="JAZDWU010000005">
    <property type="protein sequence ID" value="KAL0001212.1"/>
    <property type="molecule type" value="Genomic_DNA"/>
</dbReference>
<gene>
    <name evidence="2" type="ORF">SO802_014993</name>
</gene>
<feature type="compositionally biased region" description="Polar residues" evidence="1">
    <location>
        <begin position="1"/>
        <end position="12"/>
    </location>
</feature>
<sequence>MIVTPRQTNQANAGVLPNNIGERNADGVEEPELAEYELRVELDNLGIVATESDRTTEWAAVNFVAAEIDVPPLHRK</sequence>
<comment type="caution">
    <text evidence="2">The sequence shown here is derived from an EMBL/GenBank/DDBJ whole genome shotgun (WGS) entry which is preliminary data.</text>
</comment>
<organism evidence="2 3">
    <name type="scientific">Lithocarpus litseifolius</name>
    <dbReference type="NCBI Taxonomy" id="425828"/>
    <lineage>
        <taxon>Eukaryota</taxon>
        <taxon>Viridiplantae</taxon>
        <taxon>Streptophyta</taxon>
        <taxon>Embryophyta</taxon>
        <taxon>Tracheophyta</taxon>
        <taxon>Spermatophyta</taxon>
        <taxon>Magnoliopsida</taxon>
        <taxon>eudicotyledons</taxon>
        <taxon>Gunneridae</taxon>
        <taxon>Pentapetalae</taxon>
        <taxon>rosids</taxon>
        <taxon>fabids</taxon>
        <taxon>Fagales</taxon>
        <taxon>Fagaceae</taxon>
        <taxon>Lithocarpus</taxon>
    </lineage>
</organism>
<protein>
    <submittedName>
        <fullName evidence="2">Uncharacterized protein</fullName>
    </submittedName>
</protein>
<accession>A0AAW2CT23</accession>
<dbReference type="Proteomes" id="UP001459277">
    <property type="component" value="Unassembled WGS sequence"/>
</dbReference>
<feature type="region of interest" description="Disordered" evidence="1">
    <location>
        <begin position="1"/>
        <end position="24"/>
    </location>
</feature>
<dbReference type="AlphaFoldDB" id="A0AAW2CT23"/>
<proteinExistence type="predicted"/>